<dbReference type="Proteomes" id="UP000184212">
    <property type="component" value="Unassembled WGS sequence"/>
</dbReference>
<dbReference type="STRING" id="947013.SAMN04488109_3063"/>
<evidence type="ECO:0008006" key="3">
    <source>
        <dbReference type="Google" id="ProtNLM"/>
    </source>
</evidence>
<evidence type="ECO:0000313" key="2">
    <source>
        <dbReference type="Proteomes" id="UP000184212"/>
    </source>
</evidence>
<accession>A0A1M5QXG5</accession>
<reference evidence="1 2" key="1">
    <citation type="submission" date="2016-11" db="EMBL/GenBank/DDBJ databases">
        <authorList>
            <person name="Jaros S."/>
            <person name="Januszkiewicz K."/>
            <person name="Wedrychowicz H."/>
        </authorList>
    </citation>
    <scope>NUCLEOTIDE SEQUENCE [LARGE SCALE GENOMIC DNA]</scope>
    <source>
        <strain evidence="1 2">DSM 24574</strain>
    </source>
</reference>
<dbReference type="RefSeq" id="WP_143164942.1">
    <property type="nucleotide sequence ID" value="NZ_FQWQ01000002.1"/>
</dbReference>
<dbReference type="AlphaFoldDB" id="A0A1M5QXG5"/>
<dbReference type="OrthoDB" id="1524994at2"/>
<proteinExistence type="predicted"/>
<gene>
    <name evidence="1" type="ORF">SAMN04488109_3063</name>
</gene>
<sequence>MRRTLLTSLFIIAFVGVCSVGCYKDVISPGSDPNGPPQFVSFSGDLIPLFNAHCNSTGCHDAGPAHAPSLVPEKAYNAIISGGYVNTAVPNSSKLYTVVQTGSMPPTGALPANNAQLILDWVRNGAPNN</sequence>
<keyword evidence="2" id="KW-1185">Reference proteome</keyword>
<name>A0A1M5QXG5_9BACT</name>
<protein>
    <recommendedName>
        <fullName evidence="3">Cytochrome c domain-containing protein</fullName>
    </recommendedName>
</protein>
<organism evidence="1 2">
    <name type="scientific">Chryseolinea serpens</name>
    <dbReference type="NCBI Taxonomy" id="947013"/>
    <lineage>
        <taxon>Bacteria</taxon>
        <taxon>Pseudomonadati</taxon>
        <taxon>Bacteroidota</taxon>
        <taxon>Cytophagia</taxon>
        <taxon>Cytophagales</taxon>
        <taxon>Fulvivirgaceae</taxon>
        <taxon>Chryseolinea</taxon>
    </lineage>
</organism>
<evidence type="ECO:0000313" key="1">
    <source>
        <dbReference type="EMBL" id="SHH18601.1"/>
    </source>
</evidence>
<dbReference type="EMBL" id="FQWQ01000002">
    <property type="protein sequence ID" value="SHH18601.1"/>
    <property type="molecule type" value="Genomic_DNA"/>
</dbReference>